<reference evidence="2 4" key="1">
    <citation type="submission" date="2014-04" db="EMBL/GenBank/DDBJ databases">
        <authorList>
            <consortium name="DOE Joint Genome Institute"/>
            <person name="Kuo A."/>
            <person name="Kohler A."/>
            <person name="Costa M.D."/>
            <person name="Nagy L.G."/>
            <person name="Floudas D."/>
            <person name="Copeland A."/>
            <person name="Barry K.W."/>
            <person name="Cichocki N."/>
            <person name="Veneault-Fourrey C."/>
            <person name="LaButti K."/>
            <person name="Lindquist E.A."/>
            <person name="Lipzen A."/>
            <person name="Lundell T."/>
            <person name="Morin E."/>
            <person name="Murat C."/>
            <person name="Sun H."/>
            <person name="Tunlid A."/>
            <person name="Henrissat B."/>
            <person name="Grigoriev I.V."/>
            <person name="Hibbett D.S."/>
            <person name="Martin F."/>
            <person name="Nordberg H.P."/>
            <person name="Cantor M.N."/>
            <person name="Hua S.X."/>
        </authorList>
    </citation>
    <scope>NUCLEOTIDE SEQUENCE [LARGE SCALE GENOMIC DNA]</scope>
    <source>
        <strain evidence="2 4">Marx 270</strain>
    </source>
</reference>
<keyword evidence="1" id="KW-1133">Transmembrane helix</keyword>
<evidence type="ECO:0000313" key="2">
    <source>
        <dbReference type="EMBL" id="KIN93559.1"/>
    </source>
</evidence>
<evidence type="ECO:0000313" key="3">
    <source>
        <dbReference type="EMBL" id="KIO01728.1"/>
    </source>
</evidence>
<feature type="transmembrane region" description="Helical" evidence="1">
    <location>
        <begin position="32"/>
        <end position="55"/>
    </location>
</feature>
<proteinExistence type="predicted"/>
<evidence type="ECO:0000256" key="1">
    <source>
        <dbReference type="SAM" id="Phobius"/>
    </source>
</evidence>
<keyword evidence="1" id="KW-0472">Membrane</keyword>
<dbReference type="Proteomes" id="UP000054217">
    <property type="component" value="Unassembled WGS sequence"/>
</dbReference>
<evidence type="ECO:0000313" key="4">
    <source>
        <dbReference type="Proteomes" id="UP000054217"/>
    </source>
</evidence>
<gene>
    <name evidence="2" type="ORF">M404DRAFT_501027</name>
    <name evidence="3" type="ORF">M404DRAFT_723773</name>
</gene>
<dbReference type="AlphaFoldDB" id="A0A0C3MXB4"/>
<keyword evidence="4" id="KW-1185">Reference proteome</keyword>
<name>A0A0C3MXB4_PISTI</name>
<sequence>MELQVYMSIQFASGISSSRISISLPLGPSHVYSSPCCLVLCLIFMYVHVISPVVCRCMSDKTDLTVTPNQPSKLKRCHLPVPTSIAIESRCSSQTSTHHLSPTSQIPFVSNPQFVLRT</sequence>
<dbReference type="EMBL" id="KN831986">
    <property type="protein sequence ID" value="KIO01728.1"/>
    <property type="molecule type" value="Genomic_DNA"/>
</dbReference>
<accession>A0A0C3MXB4</accession>
<dbReference type="HOGENOM" id="CLU_2074129_0_0_1"/>
<dbReference type="EMBL" id="KN832155">
    <property type="protein sequence ID" value="KIN93559.1"/>
    <property type="molecule type" value="Genomic_DNA"/>
</dbReference>
<reference evidence="2" key="3">
    <citation type="submission" date="2015-02" db="EMBL/GenBank/DDBJ databases">
        <title>Evolutionary Origins and Diversification of the Mycorrhizal Mutualists.</title>
        <authorList>
            <consortium name="DOE Joint Genome Institute"/>
            <consortium name="Mycorrhizal Genomics Consortium"/>
            <person name="Kohler A."/>
            <person name="Kuo A."/>
            <person name="Nagy L.G."/>
            <person name="Floudas D."/>
            <person name="Copeland A."/>
            <person name="Barry K.W."/>
            <person name="Cichocki N."/>
            <person name="Veneault-Fourrey C."/>
            <person name="LaButti K."/>
            <person name="Lindquist E.A."/>
            <person name="Lipzen A."/>
            <person name="Lundell T."/>
            <person name="Morin E."/>
            <person name="Murat C."/>
            <person name="Riley R."/>
            <person name="Ohm R."/>
            <person name="Sun H."/>
            <person name="Tunlid A."/>
            <person name="Henrissat B."/>
            <person name="Grigoriev I.V."/>
            <person name="Hibbett D.S."/>
            <person name="Martin F."/>
        </authorList>
    </citation>
    <scope>NUCLEOTIDE SEQUENCE</scope>
    <source>
        <strain evidence="2 4">Marx 270</strain>
    </source>
</reference>
<organism evidence="2 4">
    <name type="scientific">Pisolithus tinctorius Marx 270</name>
    <dbReference type="NCBI Taxonomy" id="870435"/>
    <lineage>
        <taxon>Eukaryota</taxon>
        <taxon>Fungi</taxon>
        <taxon>Dikarya</taxon>
        <taxon>Basidiomycota</taxon>
        <taxon>Agaricomycotina</taxon>
        <taxon>Agaricomycetes</taxon>
        <taxon>Agaricomycetidae</taxon>
        <taxon>Boletales</taxon>
        <taxon>Sclerodermatineae</taxon>
        <taxon>Pisolithaceae</taxon>
        <taxon>Pisolithus</taxon>
    </lineage>
</organism>
<protein>
    <submittedName>
        <fullName evidence="2">Uncharacterized protein</fullName>
    </submittedName>
</protein>
<reference evidence="4" key="2">
    <citation type="submission" date="2015-01" db="EMBL/GenBank/DDBJ databases">
        <title>Evolutionary Origins and Diversification of the Mycorrhizal Mutualists.</title>
        <authorList>
            <consortium name="DOE Joint Genome Institute"/>
            <consortium name="Mycorrhizal Genomics Consortium"/>
            <person name="Kohler A."/>
            <person name="Kuo A."/>
            <person name="Nagy L.G."/>
            <person name="Floudas D."/>
            <person name="Copeland A."/>
            <person name="Barry K.W."/>
            <person name="Cichocki N."/>
            <person name="Veneault-Fourrey C."/>
            <person name="LaButti K."/>
            <person name="Lindquist E.A."/>
            <person name="Lipzen A."/>
            <person name="Lundell T."/>
            <person name="Morin E."/>
            <person name="Murat C."/>
            <person name="Riley R."/>
            <person name="Ohm R."/>
            <person name="Sun H."/>
            <person name="Tunlid A."/>
            <person name="Henrissat B."/>
            <person name="Grigoriev I.V."/>
            <person name="Hibbett D.S."/>
            <person name="Martin F."/>
        </authorList>
    </citation>
    <scope>NUCLEOTIDE SEQUENCE [LARGE SCALE GENOMIC DNA]</scope>
    <source>
        <strain evidence="4">Marx 270</strain>
    </source>
</reference>
<keyword evidence="1" id="KW-0812">Transmembrane</keyword>